<evidence type="ECO:0000256" key="2">
    <source>
        <dbReference type="SAM" id="MobiDB-lite"/>
    </source>
</evidence>
<dbReference type="PRINTS" id="PR01950">
    <property type="entry name" value="LANCSUPER"/>
</dbReference>
<dbReference type="PRINTS" id="PR01955">
    <property type="entry name" value="LANCFRANKIA"/>
</dbReference>
<feature type="region of interest" description="Disordered" evidence="2">
    <location>
        <begin position="218"/>
        <end position="240"/>
    </location>
</feature>
<dbReference type="EMBL" id="ACHJ01000147">
    <property type="protein sequence ID" value="EEI16405.1"/>
    <property type="molecule type" value="Genomic_DNA"/>
</dbReference>
<dbReference type="HOGENOM" id="CLU_666848_0_0_11"/>
<dbReference type="STRING" id="525263.HMPREF0298_1799"/>
<keyword evidence="4" id="KW-1185">Reference proteome</keyword>
<proteinExistence type="predicted"/>
<sequence>MIDGALGDAYTASALYHATEDQKWWDLLMNRVSTLVEVLRTHRFDQGGLLGGLSGMAYLLTVSRHNEEEFSNALSSLNSRISTLAERKLWDLHRSIGKRREDYDYAVGLAGIAHYLFVADEQYRGLAKQICNEFAELSLQPLPHSFWTGAADLDPAMVEHTPELGNGMRDLGFAHGIAGVIAVLKVGHKVFEDPSYLTAATRLMDVLVADIAEHNHSGPSYFQTPSPASNPPRPSTKSRQAWCYGTPSAEISAAGCQPLEQQLNSSLVHGEDYFDPQLGSFNDSGLCHGVAGRQYLADQLGFAASASWLEHVENQITHFLSGPSTGVDLSFWHGIGGTTAVWAGRESSHGYAPALTILGVKK</sequence>
<name>C0XTM9_CORLD</name>
<feature type="binding site" evidence="1">
    <location>
        <position position="287"/>
    </location>
    <ligand>
        <name>Zn(2+)</name>
        <dbReference type="ChEBI" id="CHEBI:29105"/>
    </ligand>
</feature>
<dbReference type="Pfam" id="PF05147">
    <property type="entry name" value="LANC_like"/>
    <property type="match status" value="1"/>
</dbReference>
<dbReference type="SMART" id="SM01260">
    <property type="entry name" value="LANC_like"/>
    <property type="match status" value="1"/>
</dbReference>
<dbReference type="Proteomes" id="UP000006196">
    <property type="component" value="Unassembled WGS sequence"/>
</dbReference>
<dbReference type="InterPro" id="IPR007822">
    <property type="entry name" value="LANC-like"/>
</dbReference>
<protein>
    <submittedName>
        <fullName evidence="3">Lanthionine synthetase C-like protein</fullName>
    </submittedName>
</protein>
<feature type="compositionally biased region" description="Polar residues" evidence="2">
    <location>
        <begin position="218"/>
        <end position="227"/>
    </location>
</feature>
<gene>
    <name evidence="3" type="ORF">HMPREF0298_1799</name>
</gene>
<dbReference type="AlphaFoldDB" id="C0XTM9"/>
<keyword evidence="1" id="KW-0862">Zinc</keyword>
<organism evidence="3 4">
    <name type="scientific">Corynebacterium lipophiloflavum (strain ATCC 700352 / DSM 44291 / CCUG 37336 / JCM 10383 / DMMZ 1944)</name>
    <dbReference type="NCBI Taxonomy" id="525263"/>
    <lineage>
        <taxon>Bacteria</taxon>
        <taxon>Bacillati</taxon>
        <taxon>Actinomycetota</taxon>
        <taxon>Actinomycetes</taxon>
        <taxon>Mycobacteriales</taxon>
        <taxon>Corynebacteriaceae</taxon>
        <taxon>Corynebacterium</taxon>
    </lineage>
</organism>
<feature type="binding site" evidence="1">
    <location>
        <position position="288"/>
    </location>
    <ligand>
        <name>Zn(2+)</name>
        <dbReference type="ChEBI" id="CHEBI:29105"/>
    </ligand>
</feature>
<keyword evidence="1" id="KW-0479">Metal-binding</keyword>
<evidence type="ECO:0000313" key="3">
    <source>
        <dbReference type="EMBL" id="EEI16405.1"/>
    </source>
</evidence>
<dbReference type="GO" id="GO:0031179">
    <property type="term" value="P:peptide modification"/>
    <property type="evidence" value="ECO:0007669"/>
    <property type="project" value="InterPro"/>
</dbReference>
<comment type="caution">
    <text evidence="3">The sequence shown here is derived from an EMBL/GenBank/DDBJ whole genome shotgun (WGS) entry which is preliminary data.</text>
</comment>
<accession>C0XTM9</accession>
<evidence type="ECO:0000313" key="4">
    <source>
        <dbReference type="Proteomes" id="UP000006196"/>
    </source>
</evidence>
<evidence type="ECO:0000256" key="1">
    <source>
        <dbReference type="PIRSR" id="PIRSR607822-1"/>
    </source>
</evidence>
<feature type="binding site" evidence="1">
    <location>
        <position position="243"/>
    </location>
    <ligand>
        <name>Zn(2+)</name>
        <dbReference type="ChEBI" id="CHEBI:29105"/>
    </ligand>
</feature>
<dbReference type="Gene3D" id="1.50.10.20">
    <property type="match status" value="1"/>
</dbReference>
<dbReference type="GO" id="GO:0046872">
    <property type="term" value="F:metal ion binding"/>
    <property type="evidence" value="ECO:0007669"/>
    <property type="project" value="UniProtKB-KW"/>
</dbReference>
<dbReference type="eggNOG" id="COG4403">
    <property type="taxonomic scope" value="Bacteria"/>
</dbReference>
<dbReference type="SUPFAM" id="SSF158745">
    <property type="entry name" value="LanC-like"/>
    <property type="match status" value="1"/>
</dbReference>
<reference evidence="3" key="1">
    <citation type="submission" date="2009-01" db="EMBL/GenBank/DDBJ databases">
        <authorList>
            <person name="Qin X."/>
            <person name="Bachman B."/>
            <person name="Battles P."/>
            <person name="Bell A."/>
            <person name="Bess C."/>
            <person name="Bickham C."/>
            <person name="Chaboub L."/>
            <person name="Chen D."/>
            <person name="Coyle M."/>
            <person name="Deiros D.R."/>
            <person name="Dinh H."/>
            <person name="Forbes L."/>
            <person name="Fowler G."/>
            <person name="Francisco L."/>
            <person name="Fu Q."/>
            <person name="Gubbala S."/>
            <person name="Hale W."/>
            <person name="Han Y."/>
            <person name="Hemphill L."/>
            <person name="Highlander S.K."/>
            <person name="Hirani K."/>
            <person name="Hogues M."/>
            <person name="Jackson L."/>
            <person name="Jakkamsetti A."/>
            <person name="Javaid M."/>
            <person name="Jiang H."/>
            <person name="Korchina V."/>
            <person name="Kovar C."/>
            <person name="Lara F."/>
            <person name="Lee S."/>
            <person name="Mata R."/>
            <person name="Mathew T."/>
            <person name="Moen C."/>
            <person name="Morales K."/>
            <person name="Munidasa M."/>
            <person name="Nazareth L."/>
            <person name="Ngo R."/>
            <person name="Nguyen L."/>
            <person name="Okwuonu G."/>
            <person name="Ongeri F."/>
            <person name="Patil S."/>
            <person name="Petrosino J."/>
            <person name="Pham C."/>
            <person name="Pham P."/>
            <person name="Pu L.-L."/>
            <person name="Puazo M."/>
            <person name="Raj R."/>
            <person name="Reid J."/>
            <person name="Rouhana J."/>
            <person name="Saada N."/>
            <person name="Shang Y."/>
            <person name="Simmons D."/>
            <person name="Thornton R."/>
            <person name="Warren J."/>
            <person name="Weissenberger G."/>
            <person name="Zhang J."/>
            <person name="Zhang L."/>
            <person name="Zhou C."/>
            <person name="Zhu D."/>
            <person name="Muzny D."/>
            <person name="Worley K."/>
            <person name="Gibbs R."/>
        </authorList>
    </citation>
    <scope>NUCLEOTIDE SEQUENCE [LARGE SCALE GENOMIC DNA]</scope>
    <source>
        <strain evidence="3">DSM 44291</strain>
    </source>
</reference>